<dbReference type="OrthoDB" id="8602450at2"/>
<dbReference type="RefSeq" id="WP_099154340.1">
    <property type="nucleotide sequence ID" value="NZ_PDUD01000042.1"/>
</dbReference>
<gene>
    <name evidence="1" type="ORF">CRP01_32975</name>
</gene>
<evidence type="ECO:0000313" key="2">
    <source>
        <dbReference type="Proteomes" id="UP000223913"/>
    </source>
</evidence>
<sequence length="119" mass="14164">MEIFNIPNRNVLFLAPKQPLIDWVNHVFPDDQPERLEAPLAHDNANIYLIPAEDDPEDSIKWLKSNFRPILEEELLEWCTDTDLWPSPFDWEMFKAWFVISIHTMLVDTVDEEVEREEV</sequence>
<protein>
    <recommendedName>
        <fullName evidence="3">VacJ</fullName>
    </recommendedName>
</protein>
<name>A0A2D0N189_FLAN2</name>
<keyword evidence="2" id="KW-1185">Reference proteome</keyword>
<evidence type="ECO:0000313" key="1">
    <source>
        <dbReference type="EMBL" id="PHN02312.1"/>
    </source>
</evidence>
<proteinExistence type="predicted"/>
<dbReference type="AlphaFoldDB" id="A0A2D0N189"/>
<comment type="caution">
    <text evidence="1">The sequence shown here is derived from an EMBL/GenBank/DDBJ whole genome shotgun (WGS) entry which is preliminary data.</text>
</comment>
<dbReference type="Proteomes" id="UP000223913">
    <property type="component" value="Unassembled WGS sequence"/>
</dbReference>
<reference evidence="1 2" key="1">
    <citation type="submission" date="2017-10" db="EMBL/GenBank/DDBJ databases">
        <title>The draft genome sequence of Lewinella nigricans NBRC 102662.</title>
        <authorList>
            <person name="Wang K."/>
        </authorList>
    </citation>
    <scope>NUCLEOTIDE SEQUENCE [LARGE SCALE GENOMIC DNA]</scope>
    <source>
        <strain evidence="1 2">NBRC 102662</strain>
    </source>
</reference>
<organism evidence="1 2">
    <name type="scientific">Flavilitoribacter nigricans (strain ATCC 23147 / DSM 23189 / NBRC 102662 / NCIMB 1420 / SS-2)</name>
    <name type="common">Lewinella nigricans</name>
    <dbReference type="NCBI Taxonomy" id="1122177"/>
    <lineage>
        <taxon>Bacteria</taxon>
        <taxon>Pseudomonadati</taxon>
        <taxon>Bacteroidota</taxon>
        <taxon>Saprospiria</taxon>
        <taxon>Saprospirales</taxon>
        <taxon>Lewinellaceae</taxon>
        <taxon>Flavilitoribacter</taxon>
    </lineage>
</organism>
<evidence type="ECO:0008006" key="3">
    <source>
        <dbReference type="Google" id="ProtNLM"/>
    </source>
</evidence>
<accession>A0A2D0N189</accession>
<dbReference type="EMBL" id="PDUD01000042">
    <property type="protein sequence ID" value="PHN02312.1"/>
    <property type="molecule type" value="Genomic_DNA"/>
</dbReference>